<keyword evidence="1" id="KW-0238">DNA-binding</keyword>
<name>A0A0F9P070_9ZZZZ</name>
<dbReference type="InterPro" id="IPR036390">
    <property type="entry name" value="WH_DNA-bd_sf"/>
</dbReference>
<organism evidence="2">
    <name type="scientific">marine sediment metagenome</name>
    <dbReference type="NCBI Taxonomy" id="412755"/>
    <lineage>
        <taxon>unclassified sequences</taxon>
        <taxon>metagenomes</taxon>
        <taxon>ecological metagenomes</taxon>
    </lineage>
</organism>
<dbReference type="PANTHER" id="PTHR33221">
    <property type="entry name" value="WINGED HELIX-TURN-HELIX TRANSCRIPTIONAL REGULATOR, RRF2 FAMILY"/>
    <property type="match status" value="1"/>
</dbReference>
<reference evidence="2" key="1">
    <citation type="journal article" date="2015" name="Nature">
        <title>Complex archaea that bridge the gap between prokaryotes and eukaryotes.</title>
        <authorList>
            <person name="Spang A."/>
            <person name="Saw J.H."/>
            <person name="Jorgensen S.L."/>
            <person name="Zaremba-Niedzwiedzka K."/>
            <person name="Martijn J."/>
            <person name="Lind A.E."/>
            <person name="van Eijk R."/>
            <person name="Schleper C."/>
            <person name="Guy L."/>
            <person name="Ettema T.J."/>
        </authorList>
    </citation>
    <scope>NUCLEOTIDE SEQUENCE</scope>
</reference>
<dbReference type="InterPro" id="IPR030489">
    <property type="entry name" value="TR_Rrf2-type_CS"/>
</dbReference>
<evidence type="ECO:0000256" key="1">
    <source>
        <dbReference type="ARBA" id="ARBA00023125"/>
    </source>
</evidence>
<dbReference type="AlphaFoldDB" id="A0A0F9P070"/>
<dbReference type="GO" id="GO:0005829">
    <property type="term" value="C:cytosol"/>
    <property type="evidence" value="ECO:0007669"/>
    <property type="project" value="TreeGrafter"/>
</dbReference>
<dbReference type="Gene3D" id="1.10.10.10">
    <property type="entry name" value="Winged helix-like DNA-binding domain superfamily/Winged helix DNA-binding domain"/>
    <property type="match status" value="1"/>
</dbReference>
<sequence>MRVFSEKVNYGLSAIFELAKSYNKGYVQIKQIATSQKIPKNYLEQLLIDLKRAGIVESMRGSQGGYRLKKLASDIKILDLIEALESPIEVVDYSKNSVVLQDFWKSIEKKFKELFNVSLEKLIERENLLNKRFSYQI</sequence>
<dbReference type="PROSITE" id="PS01332">
    <property type="entry name" value="HTH_RRF2_1"/>
    <property type="match status" value="1"/>
</dbReference>
<protein>
    <recommendedName>
        <fullName evidence="3">Rrf2 family transcriptional regulator</fullName>
    </recommendedName>
</protein>
<dbReference type="SUPFAM" id="SSF46785">
    <property type="entry name" value="Winged helix' DNA-binding domain"/>
    <property type="match status" value="1"/>
</dbReference>
<dbReference type="PROSITE" id="PS51197">
    <property type="entry name" value="HTH_RRF2_2"/>
    <property type="match status" value="1"/>
</dbReference>
<evidence type="ECO:0008006" key="3">
    <source>
        <dbReference type="Google" id="ProtNLM"/>
    </source>
</evidence>
<gene>
    <name evidence="2" type="ORF">LCGC14_1198170</name>
</gene>
<proteinExistence type="predicted"/>
<comment type="caution">
    <text evidence="2">The sequence shown here is derived from an EMBL/GenBank/DDBJ whole genome shotgun (WGS) entry which is preliminary data.</text>
</comment>
<dbReference type="Pfam" id="PF02082">
    <property type="entry name" value="Rrf2"/>
    <property type="match status" value="1"/>
</dbReference>
<dbReference type="PANTHER" id="PTHR33221:SF5">
    <property type="entry name" value="HTH-TYPE TRANSCRIPTIONAL REGULATOR ISCR"/>
    <property type="match status" value="1"/>
</dbReference>
<dbReference type="NCBIfam" id="TIGR00738">
    <property type="entry name" value="rrf2_super"/>
    <property type="match status" value="1"/>
</dbReference>
<accession>A0A0F9P070</accession>
<dbReference type="InterPro" id="IPR000944">
    <property type="entry name" value="Tscrpt_reg_Rrf2"/>
</dbReference>
<dbReference type="EMBL" id="LAZR01006137">
    <property type="protein sequence ID" value="KKM94455.1"/>
    <property type="molecule type" value="Genomic_DNA"/>
</dbReference>
<evidence type="ECO:0000313" key="2">
    <source>
        <dbReference type="EMBL" id="KKM94455.1"/>
    </source>
</evidence>
<dbReference type="GO" id="GO:0003677">
    <property type="term" value="F:DNA binding"/>
    <property type="evidence" value="ECO:0007669"/>
    <property type="project" value="UniProtKB-KW"/>
</dbReference>
<dbReference type="GO" id="GO:0003700">
    <property type="term" value="F:DNA-binding transcription factor activity"/>
    <property type="evidence" value="ECO:0007669"/>
    <property type="project" value="TreeGrafter"/>
</dbReference>
<dbReference type="InterPro" id="IPR036388">
    <property type="entry name" value="WH-like_DNA-bd_sf"/>
</dbReference>